<dbReference type="EMBL" id="JRMP02000009">
    <property type="protein sequence ID" value="TLD94246.1"/>
    <property type="molecule type" value="Genomic_DNA"/>
</dbReference>
<dbReference type="Proteomes" id="UP000029714">
    <property type="component" value="Unassembled WGS sequence"/>
</dbReference>
<gene>
    <name evidence="7" type="ORF">DCO61_03820</name>
    <name evidence="8" type="ORF">LS64_006815</name>
</gene>
<comment type="caution">
    <text evidence="8">The sequence shown here is derived from an EMBL/GenBank/DDBJ whole genome shotgun (WGS) entry which is preliminary data.</text>
</comment>
<evidence type="ECO:0000256" key="1">
    <source>
        <dbReference type="ARBA" id="ARBA00007074"/>
    </source>
</evidence>
<evidence type="ECO:0000256" key="3">
    <source>
        <dbReference type="ARBA" id="ARBA00022801"/>
    </source>
</evidence>
<dbReference type="InterPro" id="IPR038765">
    <property type="entry name" value="Papain-like_cys_pep_sf"/>
</dbReference>
<reference evidence="8 9" key="2">
    <citation type="journal article" date="2016" name="Infect. Immun.">
        <title>Helicobacter saguini, a Novel Helicobacter Isolated from Cotton-Top Tamarins with Ulcerative Colitis, Has Proinflammatory Properties and Induces Typhlocolitis and Dysplasia in Gnotobiotic IL-10-/- Mice.</title>
        <authorList>
            <person name="Shen Z."/>
            <person name="Mannion A."/>
            <person name="Whary M.T."/>
            <person name="Muthupalani S."/>
            <person name="Sheh A."/>
            <person name="Feng Y."/>
            <person name="Gong G."/>
            <person name="Vandamme P."/>
            <person name="Holcombe H.R."/>
            <person name="Paster B.J."/>
            <person name="Fox J.G."/>
        </authorList>
    </citation>
    <scope>NUCLEOTIDE SEQUENCE [LARGE SCALE GENOMIC DNA]</scope>
    <source>
        <strain evidence="8 9">MIT 97-6194</strain>
    </source>
</reference>
<dbReference type="Proteomes" id="UP000477070">
    <property type="component" value="Unassembled WGS sequence"/>
</dbReference>
<evidence type="ECO:0000313" key="7">
    <source>
        <dbReference type="EMBL" id="MWV69164.1"/>
    </source>
</evidence>
<evidence type="ECO:0000313" key="10">
    <source>
        <dbReference type="Proteomes" id="UP000477070"/>
    </source>
</evidence>
<evidence type="ECO:0000313" key="9">
    <source>
        <dbReference type="Proteomes" id="UP000029714"/>
    </source>
</evidence>
<evidence type="ECO:0000313" key="8">
    <source>
        <dbReference type="EMBL" id="TLD94246.1"/>
    </source>
</evidence>
<dbReference type="GO" id="GO:0006508">
    <property type="term" value="P:proteolysis"/>
    <property type="evidence" value="ECO:0007669"/>
    <property type="project" value="UniProtKB-KW"/>
</dbReference>
<dbReference type="PANTHER" id="PTHR47053:SF1">
    <property type="entry name" value="MUREIN DD-ENDOPEPTIDASE MEPH-RELATED"/>
    <property type="match status" value="1"/>
</dbReference>
<dbReference type="STRING" id="1548018.LS64_14010"/>
<organism evidence="8 9">
    <name type="scientific">Helicobacter saguini</name>
    <dbReference type="NCBI Taxonomy" id="1548018"/>
    <lineage>
        <taxon>Bacteria</taxon>
        <taxon>Pseudomonadati</taxon>
        <taxon>Campylobacterota</taxon>
        <taxon>Epsilonproteobacteria</taxon>
        <taxon>Campylobacterales</taxon>
        <taxon>Helicobacteraceae</taxon>
        <taxon>Helicobacter</taxon>
    </lineage>
</organism>
<reference evidence="7 10" key="4">
    <citation type="submission" date="2019-12" db="EMBL/GenBank/DDBJ databases">
        <title>Multi-Generational Helicobacter saguini Isolates.</title>
        <authorList>
            <person name="Mannion A."/>
            <person name="Shen Z."/>
            <person name="Fox J.G."/>
        </authorList>
    </citation>
    <scope>NUCLEOTIDE SEQUENCE [LARGE SCALE GENOMIC DNA]</scope>
    <source>
        <strain evidence="7">16-048</strain>
        <strain evidence="10">16-048 (F4)</strain>
    </source>
</reference>
<evidence type="ECO:0000256" key="2">
    <source>
        <dbReference type="ARBA" id="ARBA00022670"/>
    </source>
</evidence>
<keyword evidence="3" id="KW-0378">Hydrolase</keyword>
<dbReference type="Pfam" id="PF00877">
    <property type="entry name" value="NLPC_P60"/>
    <property type="match status" value="1"/>
</dbReference>
<feature type="compositionally biased region" description="Polar residues" evidence="5">
    <location>
        <begin position="14"/>
        <end position="28"/>
    </location>
</feature>
<dbReference type="InterPro" id="IPR051202">
    <property type="entry name" value="Peptidase_C40"/>
</dbReference>
<dbReference type="EMBL" id="QBIU01000001">
    <property type="protein sequence ID" value="MWV69164.1"/>
    <property type="molecule type" value="Genomic_DNA"/>
</dbReference>
<protein>
    <submittedName>
        <fullName evidence="8">NlpC/P60 family protein</fullName>
    </submittedName>
</protein>
<accession>A0A347VU94</accession>
<reference evidence="8" key="3">
    <citation type="submission" date="2018-04" db="EMBL/GenBank/DDBJ databases">
        <authorList>
            <person name="Sheh A."/>
            <person name="Shen Z."/>
            <person name="Mannion A.J."/>
            <person name="Fox J.G."/>
        </authorList>
    </citation>
    <scope>NUCLEOTIDE SEQUENCE</scope>
    <source>
        <strain evidence="8">MIT 97-6194</strain>
    </source>
</reference>
<dbReference type="SUPFAM" id="SSF54001">
    <property type="entry name" value="Cysteine proteinases"/>
    <property type="match status" value="1"/>
</dbReference>
<name>A0A347VU94_9HELI</name>
<evidence type="ECO:0000256" key="5">
    <source>
        <dbReference type="SAM" id="MobiDB-lite"/>
    </source>
</evidence>
<evidence type="ECO:0000256" key="4">
    <source>
        <dbReference type="ARBA" id="ARBA00022807"/>
    </source>
</evidence>
<dbReference type="AlphaFoldDB" id="A0A347VU94"/>
<dbReference type="InterPro" id="IPR000064">
    <property type="entry name" value="NLP_P60_dom"/>
</dbReference>
<evidence type="ECO:0000259" key="6">
    <source>
        <dbReference type="PROSITE" id="PS51935"/>
    </source>
</evidence>
<keyword evidence="2" id="KW-0645">Protease</keyword>
<keyword evidence="9" id="KW-1185">Reference proteome</keyword>
<sequence length="154" mass="17411">MPPTTETHNKDNKTITQTQIAQNETQNDISPVRQKIVNDAKQYLGVPYKWGGSNSSGFDSSGLTRAVYKLNGLNLPRTSREQSMVGYYVPFSEIQPGDLVFFVENKSQSINHVGIYIGDNKFIHAPGKGKSVQIDNLQDEEWRKIYKGARKYLK</sequence>
<dbReference type="PANTHER" id="PTHR47053">
    <property type="entry name" value="MUREIN DD-ENDOPEPTIDASE MEPH-RELATED"/>
    <property type="match status" value="1"/>
</dbReference>
<keyword evidence="4" id="KW-0788">Thiol protease</keyword>
<reference evidence="8 9" key="1">
    <citation type="journal article" date="2014" name="Genome Announc.">
        <title>Draft genome sequences of eight enterohepatic helicobacter species isolated from both laboratory and wild rodents.</title>
        <authorList>
            <person name="Sheh A."/>
            <person name="Shen Z."/>
            <person name="Fox J.G."/>
        </authorList>
    </citation>
    <scope>NUCLEOTIDE SEQUENCE [LARGE SCALE GENOMIC DNA]</scope>
    <source>
        <strain evidence="8 9">MIT 97-6194</strain>
    </source>
</reference>
<proteinExistence type="inferred from homology"/>
<dbReference type="OrthoDB" id="9807055at2"/>
<dbReference type="Gene3D" id="3.90.1720.10">
    <property type="entry name" value="endopeptidase domain like (from Nostoc punctiforme)"/>
    <property type="match status" value="1"/>
</dbReference>
<comment type="similarity">
    <text evidence="1">Belongs to the peptidase C40 family.</text>
</comment>
<dbReference type="GO" id="GO:0008234">
    <property type="term" value="F:cysteine-type peptidase activity"/>
    <property type="evidence" value="ECO:0007669"/>
    <property type="project" value="UniProtKB-KW"/>
</dbReference>
<feature type="region of interest" description="Disordered" evidence="5">
    <location>
        <begin position="1"/>
        <end position="28"/>
    </location>
</feature>
<dbReference type="PROSITE" id="PS51935">
    <property type="entry name" value="NLPC_P60"/>
    <property type="match status" value="1"/>
</dbReference>
<feature type="domain" description="NlpC/P60" evidence="6">
    <location>
        <begin position="30"/>
        <end position="153"/>
    </location>
</feature>